<organism evidence="3 4">
    <name type="scientific">Arenicella xantha</name>
    <dbReference type="NCBI Taxonomy" id="644221"/>
    <lineage>
        <taxon>Bacteria</taxon>
        <taxon>Pseudomonadati</taxon>
        <taxon>Pseudomonadota</taxon>
        <taxon>Gammaproteobacteria</taxon>
        <taxon>Arenicellales</taxon>
        <taxon>Arenicellaceae</taxon>
        <taxon>Arenicella</taxon>
    </lineage>
</organism>
<proteinExistence type="predicted"/>
<evidence type="ECO:0000313" key="4">
    <source>
        <dbReference type="Proteomes" id="UP000253083"/>
    </source>
</evidence>
<name>A0A395JLI7_9GAMM</name>
<dbReference type="InterPro" id="IPR024079">
    <property type="entry name" value="MetalloPept_cat_dom_sf"/>
</dbReference>
<gene>
    <name evidence="3" type="ORF">DFR28_102704</name>
</gene>
<dbReference type="EMBL" id="QNRT01000002">
    <property type="protein sequence ID" value="RBP51285.1"/>
    <property type="molecule type" value="Genomic_DNA"/>
</dbReference>
<dbReference type="CDD" id="cd04276">
    <property type="entry name" value="ZnMc_MMP_like_2"/>
    <property type="match status" value="1"/>
</dbReference>
<dbReference type="Proteomes" id="UP000253083">
    <property type="component" value="Unassembled WGS sequence"/>
</dbReference>
<dbReference type="InterPro" id="IPR033413">
    <property type="entry name" value="DUF5117"/>
</dbReference>
<sequence>MVKINLLALKPVNSDRIIMKTRFTLLLSLFTVVTAVLISTAYAKPTLSSLERENSLQSGFVGIVDDQQSGKLYLRIDNLDQQFIYQTSLPSGLGSNDIGLDRGQLGETRLVKFEQHGNKLFLKQLPTAFRAVTDNELEAAAIDEAFAASVLWGFEVVDQGSGWVLVDASDFVLQDIHGVGRTLAARGQGKGYQVDASRSALDAEHSKAFPDNTELQATITLVGQEPGEYLTEAAPNPYAVTLKMRHSFIRLPEPGYQARAYLPKSGYWSIQYQDYAQAINKPITQRYIGRHRLHKKDPAAARSEAVAPIVYYIDPGVPEPVRSALIDGAKWWAEAFEALGYVDGYQVKILPEDADPMDLRYNVIQWVHRSTRGWSYGSSVIDPRNGEIIKGHVTLGSLRVRQDYLIAQGMMAPFADSEDDQTLMDLALARIRQLSAHEVGHTLGLLHNFAASNYGRESVMDYPHPQFELDGEQIVAPNAYGVGLGKWDKAAIAYGYQEFIDEQGQAIDEPAVLAQLNARLRQTDADGLKYINDQDARGAGSPHANASLWDNGADAVTELKRMYALRQVALANFGAANLKAGQPWSELEEILLPVFYSHRYQTEAAAKWVGGMTYEYDRKDRELQASNGPSVQVLGGNDQTRAMMVLLESLQAEFLVLPDSALAMMVPKAAEYARSRESLHGNTGIAFDQVALATKSAQHTLSLILHPQRLARLHQQSAADPTIPSIAQLTNALHAQVIATEKSGINAAIHQAVIDLIYSNYLNILQTSTVAPEVRVAMFEALNTERNYLERRLPKASTEYRASIRYQLKRLESLSVSPSDKLIELPSLPPGSPI</sequence>
<reference evidence="3 4" key="1">
    <citation type="submission" date="2018-06" db="EMBL/GenBank/DDBJ databases">
        <title>Genomic Encyclopedia of Type Strains, Phase IV (KMG-IV): sequencing the most valuable type-strain genomes for metagenomic binning, comparative biology and taxonomic classification.</title>
        <authorList>
            <person name="Goeker M."/>
        </authorList>
    </citation>
    <scope>NUCLEOTIDE SEQUENCE [LARGE SCALE GENOMIC DNA]</scope>
    <source>
        <strain evidence="3 4">DSM 24032</strain>
    </source>
</reference>
<keyword evidence="4" id="KW-1185">Reference proteome</keyword>
<dbReference type="InterPro" id="IPR034032">
    <property type="entry name" value="Zn_MMP-like_bac"/>
</dbReference>
<feature type="domain" description="DUF5117" evidence="2">
    <location>
        <begin position="103"/>
        <end position="296"/>
    </location>
</feature>
<dbReference type="InParanoid" id="A0A395JLI7"/>
<protein>
    <submittedName>
        <fullName evidence="3">Uncharacterized protein DUF5117</fullName>
    </submittedName>
</protein>
<dbReference type="PANTHER" id="PTHR38478">
    <property type="entry name" value="PEPTIDASE M1A AND M12B"/>
    <property type="match status" value="1"/>
</dbReference>
<comment type="caution">
    <text evidence="3">The sequence shown here is derived from an EMBL/GenBank/DDBJ whole genome shotgun (WGS) entry which is preliminary data.</text>
</comment>
<dbReference type="GO" id="GO:0008237">
    <property type="term" value="F:metallopeptidase activity"/>
    <property type="evidence" value="ECO:0007669"/>
    <property type="project" value="InterPro"/>
</dbReference>
<dbReference type="InterPro" id="IPR032534">
    <property type="entry name" value="EcxA_zinc-bd"/>
</dbReference>
<feature type="domain" description="EcxA zinc-binding" evidence="1">
    <location>
        <begin position="422"/>
        <end position="740"/>
    </location>
</feature>
<dbReference type="PANTHER" id="PTHR38478:SF1">
    <property type="entry name" value="ZINC DEPENDENT METALLOPROTEASE DOMAIN LIPOPROTEIN"/>
    <property type="match status" value="1"/>
</dbReference>
<dbReference type="Pfam" id="PF17148">
    <property type="entry name" value="DUF5117"/>
    <property type="match status" value="1"/>
</dbReference>
<accession>A0A395JLI7</accession>
<dbReference type="Pfam" id="PF16313">
    <property type="entry name" value="DUF4953"/>
    <property type="match status" value="1"/>
</dbReference>
<dbReference type="OrthoDB" id="9776599at2"/>
<dbReference type="SUPFAM" id="SSF55486">
    <property type="entry name" value="Metalloproteases ('zincins'), catalytic domain"/>
    <property type="match status" value="1"/>
</dbReference>
<dbReference type="Gene3D" id="3.40.390.10">
    <property type="entry name" value="Collagenase (Catalytic Domain)"/>
    <property type="match status" value="1"/>
</dbReference>
<evidence type="ECO:0000313" key="3">
    <source>
        <dbReference type="EMBL" id="RBP51285.1"/>
    </source>
</evidence>
<dbReference type="AlphaFoldDB" id="A0A395JLI7"/>
<evidence type="ECO:0000259" key="2">
    <source>
        <dbReference type="Pfam" id="PF17148"/>
    </source>
</evidence>
<evidence type="ECO:0000259" key="1">
    <source>
        <dbReference type="Pfam" id="PF16313"/>
    </source>
</evidence>